<keyword evidence="2" id="KW-1185">Reference proteome</keyword>
<dbReference type="AlphaFoldDB" id="A0A4Y2IN94"/>
<dbReference type="PANTHER" id="PTHR10773">
    <property type="entry name" value="DNA-DIRECTED RNA POLYMERASES I, II, AND III SUBUNIT RPABC2"/>
    <property type="match status" value="1"/>
</dbReference>
<evidence type="ECO:0000313" key="2">
    <source>
        <dbReference type="Proteomes" id="UP000499080"/>
    </source>
</evidence>
<protein>
    <submittedName>
        <fullName evidence="1">Uncharacterized protein</fullName>
    </submittedName>
</protein>
<organism evidence="1 2">
    <name type="scientific">Araneus ventricosus</name>
    <name type="common">Orbweaver spider</name>
    <name type="synonym">Epeira ventricosa</name>
    <dbReference type="NCBI Taxonomy" id="182803"/>
    <lineage>
        <taxon>Eukaryota</taxon>
        <taxon>Metazoa</taxon>
        <taxon>Ecdysozoa</taxon>
        <taxon>Arthropoda</taxon>
        <taxon>Chelicerata</taxon>
        <taxon>Arachnida</taxon>
        <taxon>Araneae</taxon>
        <taxon>Araneomorphae</taxon>
        <taxon>Entelegynae</taxon>
        <taxon>Araneoidea</taxon>
        <taxon>Araneidae</taxon>
        <taxon>Araneus</taxon>
    </lineage>
</organism>
<proteinExistence type="predicted"/>
<dbReference type="OrthoDB" id="6776127at2759"/>
<sequence length="152" mass="17672">MRRWREIQSGKTNSNTDDDVKYEYDVHQTSKMSMLEFRNEEKKNKDLPELLFDLKNVISTPHANISSFFYLRKLNVYNLTAYYAPIKQGYCALWNENLSGYAANGIFSAFHKTLTVIAEENDITELITWSDSCVPPKSKFNHFKFSSTFSQG</sequence>
<evidence type="ECO:0000313" key="1">
    <source>
        <dbReference type="EMBL" id="GBM79177.1"/>
    </source>
</evidence>
<dbReference type="EMBL" id="BGPR01002806">
    <property type="protein sequence ID" value="GBM79177.1"/>
    <property type="molecule type" value="Genomic_DNA"/>
</dbReference>
<comment type="caution">
    <text evidence="1">The sequence shown here is derived from an EMBL/GenBank/DDBJ whole genome shotgun (WGS) entry which is preliminary data.</text>
</comment>
<dbReference type="Proteomes" id="UP000499080">
    <property type="component" value="Unassembled WGS sequence"/>
</dbReference>
<accession>A0A4Y2IN94</accession>
<gene>
    <name evidence="1" type="ORF">AVEN_209509_1</name>
</gene>
<name>A0A4Y2IN94_ARAVE</name>
<dbReference type="PANTHER" id="PTHR10773:SF19">
    <property type="match status" value="1"/>
</dbReference>
<reference evidence="1 2" key="1">
    <citation type="journal article" date="2019" name="Sci. Rep.">
        <title>Orb-weaving spider Araneus ventricosus genome elucidates the spidroin gene catalogue.</title>
        <authorList>
            <person name="Kono N."/>
            <person name="Nakamura H."/>
            <person name="Ohtoshi R."/>
            <person name="Moran D.A.P."/>
            <person name="Shinohara A."/>
            <person name="Yoshida Y."/>
            <person name="Fujiwara M."/>
            <person name="Mori M."/>
            <person name="Tomita M."/>
            <person name="Arakawa K."/>
        </authorList>
    </citation>
    <scope>NUCLEOTIDE SEQUENCE [LARGE SCALE GENOMIC DNA]</scope>
</reference>